<proteinExistence type="predicted"/>
<dbReference type="Gene3D" id="3.40.50.300">
    <property type="entry name" value="P-loop containing nucleotide triphosphate hydrolases"/>
    <property type="match status" value="1"/>
</dbReference>
<evidence type="ECO:0000313" key="7">
    <source>
        <dbReference type="Proteomes" id="UP000198661"/>
    </source>
</evidence>
<gene>
    <name evidence="6" type="ORF">SAMN04488025_13819</name>
</gene>
<protein>
    <submittedName>
        <fullName evidence="6">UvrD-like helicase C-terminal domain-containing protein</fullName>
    </submittedName>
</protein>
<dbReference type="Proteomes" id="UP000198661">
    <property type="component" value="Unassembled WGS sequence"/>
</dbReference>
<dbReference type="GO" id="GO:0043138">
    <property type="term" value="F:3'-5' DNA helicase activity"/>
    <property type="evidence" value="ECO:0007669"/>
    <property type="project" value="TreeGrafter"/>
</dbReference>
<accession>A0A1I2SE03</accession>
<dbReference type="SUPFAM" id="SSF52540">
    <property type="entry name" value="P-loop containing nucleoside triphosphate hydrolases"/>
    <property type="match status" value="1"/>
</dbReference>
<keyword evidence="2" id="KW-0378">Hydrolase</keyword>
<evidence type="ECO:0000256" key="3">
    <source>
        <dbReference type="ARBA" id="ARBA00022806"/>
    </source>
</evidence>
<feature type="domain" description="UvrD-like helicase C-terminal" evidence="5">
    <location>
        <begin position="49"/>
        <end position="155"/>
    </location>
</feature>
<dbReference type="GO" id="GO:0016787">
    <property type="term" value="F:hydrolase activity"/>
    <property type="evidence" value="ECO:0007669"/>
    <property type="project" value="UniProtKB-KW"/>
</dbReference>
<evidence type="ECO:0000256" key="2">
    <source>
        <dbReference type="ARBA" id="ARBA00022801"/>
    </source>
</evidence>
<keyword evidence="7" id="KW-1185">Reference proteome</keyword>
<name>A0A1I2SE03_9BACL</name>
<dbReference type="AlphaFoldDB" id="A0A1I2SE03"/>
<dbReference type="OrthoDB" id="9765670at2"/>
<dbReference type="GO" id="GO:0000725">
    <property type="term" value="P:recombinational repair"/>
    <property type="evidence" value="ECO:0007669"/>
    <property type="project" value="TreeGrafter"/>
</dbReference>
<evidence type="ECO:0000313" key="6">
    <source>
        <dbReference type="EMBL" id="SFG48306.1"/>
    </source>
</evidence>
<dbReference type="GO" id="GO:0003677">
    <property type="term" value="F:DNA binding"/>
    <property type="evidence" value="ECO:0007669"/>
    <property type="project" value="InterPro"/>
</dbReference>
<dbReference type="InterPro" id="IPR027417">
    <property type="entry name" value="P-loop_NTPase"/>
</dbReference>
<keyword evidence="3 6" id="KW-0347">Helicase</keyword>
<dbReference type="EMBL" id="FOOK01000038">
    <property type="protein sequence ID" value="SFG48306.1"/>
    <property type="molecule type" value="Genomic_DNA"/>
</dbReference>
<keyword evidence="1" id="KW-0547">Nucleotide-binding</keyword>
<dbReference type="InterPro" id="IPR014017">
    <property type="entry name" value="DNA_helicase_UvrD-like_C"/>
</dbReference>
<sequence length="200" mass="23464">MLVKGDVKCLGHCNITRRFPLRQLPLRSMMRLLEVFLNRIEFEAKEFMDTNYKIELMKQTFEYYALKQNIEYTGAKVTVSTVHGAKGLEWDFVFLPDMEKSLFPNYNSLCGECLFRSDCKLKINDGNEEKFINELSVFYVAVTRARKEVIFSASKTQLDRYWNVKTTNVSCLLRMPGIHLKRFDSKQFCVENLAHTWVSL</sequence>
<keyword evidence="4" id="KW-0067">ATP-binding</keyword>
<dbReference type="InterPro" id="IPR000212">
    <property type="entry name" value="DNA_helicase_UvrD/REP"/>
</dbReference>
<dbReference type="GO" id="GO:0005524">
    <property type="term" value="F:ATP binding"/>
    <property type="evidence" value="ECO:0007669"/>
    <property type="project" value="UniProtKB-KW"/>
</dbReference>
<dbReference type="STRING" id="201973.SAMN04488025_13819"/>
<evidence type="ECO:0000256" key="1">
    <source>
        <dbReference type="ARBA" id="ARBA00022741"/>
    </source>
</evidence>
<reference evidence="6 7" key="1">
    <citation type="submission" date="2016-10" db="EMBL/GenBank/DDBJ databases">
        <authorList>
            <person name="de Groot N.N."/>
        </authorList>
    </citation>
    <scope>NUCLEOTIDE SEQUENCE [LARGE SCALE GENOMIC DNA]</scope>
    <source>
        <strain evidence="6 7">DSM 44945</strain>
    </source>
</reference>
<evidence type="ECO:0000259" key="5">
    <source>
        <dbReference type="Pfam" id="PF13361"/>
    </source>
</evidence>
<dbReference type="PANTHER" id="PTHR11070">
    <property type="entry name" value="UVRD / RECB / PCRA DNA HELICASE FAMILY MEMBER"/>
    <property type="match status" value="1"/>
</dbReference>
<dbReference type="Pfam" id="PF13361">
    <property type="entry name" value="UvrD_C"/>
    <property type="match status" value="1"/>
</dbReference>
<evidence type="ECO:0000256" key="4">
    <source>
        <dbReference type="ARBA" id="ARBA00022840"/>
    </source>
</evidence>
<dbReference type="PANTHER" id="PTHR11070:SF2">
    <property type="entry name" value="ATP-DEPENDENT DNA HELICASE SRS2"/>
    <property type="match status" value="1"/>
</dbReference>
<organism evidence="6 7">
    <name type="scientific">Planifilum fulgidum</name>
    <dbReference type="NCBI Taxonomy" id="201973"/>
    <lineage>
        <taxon>Bacteria</taxon>
        <taxon>Bacillati</taxon>
        <taxon>Bacillota</taxon>
        <taxon>Bacilli</taxon>
        <taxon>Bacillales</taxon>
        <taxon>Thermoactinomycetaceae</taxon>
        <taxon>Planifilum</taxon>
    </lineage>
</organism>